<evidence type="ECO:0000256" key="2">
    <source>
        <dbReference type="ARBA" id="ARBA00022490"/>
    </source>
</evidence>
<keyword evidence="6" id="KW-1185">Reference proteome</keyword>
<dbReference type="InterPro" id="IPR032675">
    <property type="entry name" value="LRR_dom_sf"/>
</dbReference>
<reference evidence="5 6" key="1">
    <citation type="submission" date="2024-02" db="EMBL/GenBank/DDBJ databases">
        <title>Chromosome-level genome assembly of the Eurasian Minnow (Phoxinus phoxinus).</title>
        <authorList>
            <person name="Oriowo T.O."/>
            <person name="Martin S."/>
            <person name="Stange M."/>
            <person name="Chrysostomakis Y."/>
            <person name="Brown T."/>
            <person name="Winkler S."/>
            <person name="Kukowka S."/>
            <person name="Myers E.W."/>
            <person name="Bohne A."/>
        </authorList>
    </citation>
    <scope>NUCLEOTIDE SEQUENCE [LARGE SCALE GENOMIC DNA]</scope>
    <source>
        <strain evidence="5">ZFMK-TIS-60720</strain>
        <tissue evidence="5">Whole Organism</tissue>
    </source>
</reference>
<keyword evidence="2" id="KW-0963">Cytoplasm</keyword>
<dbReference type="Pfam" id="PF00560">
    <property type="entry name" value="LRR_1"/>
    <property type="match status" value="1"/>
</dbReference>
<dbReference type="GO" id="GO:0005737">
    <property type="term" value="C:cytoplasm"/>
    <property type="evidence" value="ECO:0007669"/>
    <property type="project" value="UniProtKB-SubCell"/>
</dbReference>
<evidence type="ECO:0000256" key="3">
    <source>
        <dbReference type="ARBA" id="ARBA00022614"/>
    </source>
</evidence>
<proteinExistence type="predicted"/>
<evidence type="ECO:0000256" key="1">
    <source>
        <dbReference type="ARBA" id="ARBA00004496"/>
    </source>
</evidence>
<accession>A0AAN9CQB4</accession>
<name>A0AAN9CQB4_9TELE</name>
<dbReference type="PROSITE" id="PS51450">
    <property type="entry name" value="LRR"/>
    <property type="match status" value="1"/>
</dbReference>
<comment type="caution">
    <text evidence="5">The sequence shown here is derived from an EMBL/GenBank/DDBJ whole genome shotgun (WGS) entry which is preliminary data.</text>
</comment>
<evidence type="ECO:0000313" key="5">
    <source>
        <dbReference type="EMBL" id="KAK7143468.1"/>
    </source>
</evidence>
<protein>
    <recommendedName>
        <fullName evidence="7">X-ray radiation resistance-associated protein 1</fullName>
    </recommendedName>
</protein>
<comment type="subcellular location">
    <subcellularLocation>
        <location evidence="1">Cytoplasm</location>
    </subcellularLocation>
</comment>
<dbReference type="SMART" id="SM00369">
    <property type="entry name" value="LRR_TYP"/>
    <property type="match status" value="5"/>
</dbReference>
<dbReference type="Gene3D" id="3.80.10.10">
    <property type="entry name" value="Ribonuclease Inhibitor"/>
    <property type="match status" value="2"/>
</dbReference>
<dbReference type="Proteomes" id="UP001364617">
    <property type="component" value="Unassembled WGS sequence"/>
</dbReference>
<keyword evidence="4" id="KW-0677">Repeat</keyword>
<dbReference type="InterPro" id="IPR003591">
    <property type="entry name" value="Leu-rich_rpt_typical-subtyp"/>
</dbReference>
<sequence length="701" mass="78885">MTGLGIFKFENGESYPSNCFPTRSYFHPRNEGAGHWLVAHRNTLEEGISKRKNVSGSCFKVHSGKHEKGRPESASGTLDAQLLITLHCVDKPSDLCSVNISGQHLQMVKLEGLEKFDHITYINASDNHLTLEPFDRFPALRELELSLNSLHNFEIHAEEFQRLEVLDLSFNYISGESILNLGLLARLKVLHLTGNQLQMLPLNMAGPYTCPGEKSTQQGSLLFQKLEVLMLDENKLSSPGVFISLANLQRLCHLNLQGNCISGVPFLEQMATLQDNQTGIMPQSIGQSASLTNDKRIKFSEIAMSQQNPEKTLEVGLEEDKACLEIHSGPLKYCDDQRKEDGCSVDLCLPFQELRHLNLANNEIAEEEALLPVALFPKLNELVIHSNPLTTQRSGDPPMLTCFLQDKLGIKITRKKTTDCIKRHIKLPFNPKRKVRTTIPNIPKCPSIMENQHATETLCPKKYTGEDSPQPSEYGLMHAFGLSSQTSIEDEEDIAMGQEHLDLASADISFEANQNAEPFFVTEINGLNQSEYQEELDDPKQSSLEMKASKACPEKLIGYEILLDDTSEPEMPEISGIQHAISVLEHTLKNLLVYRDSKANLDLPQKPYAEREKRIRNLPPLRPKKSKGEKVEELLSQIKETKTISKVPLDNVLKGGNDICKREYEEALTLLKDMKRKYRTAHLKRVEQAAQIETEKTCNLN</sequence>
<keyword evidence="3" id="KW-0433">Leucine-rich repeat</keyword>
<dbReference type="EMBL" id="JAYKXH010000015">
    <property type="protein sequence ID" value="KAK7143468.1"/>
    <property type="molecule type" value="Genomic_DNA"/>
</dbReference>
<evidence type="ECO:0000256" key="4">
    <source>
        <dbReference type="ARBA" id="ARBA00022737"/>
    </source>
</evidence>
<dbReference type="AlphaFoldDB" id="A0AAN9CQB4"/>
<dbReference type="PANTHER" id="PTHR22710:SF2">
    <property type="entry name" value="X-RAY RADIATION RESISTANCE-ASSOCIATED PROTEIN 1"/>
    <property type="match status" value="1"/>
</dbReference>
<organism evidence="5 6">
    <name type="scientific">Phoxinus phoxinus</name>
    <name type="common">Eurasian minnow</name>
    <dbReference type="NCBI Taxonomy" id="58324"/>
    <lineage>
        <taxon>Eukaryota</taxon>
        <taxon>Metazoa</taxon>
        <taxon>Chordata</taxon>
        <taxon>Craniata</taxon>
        <taxon>Vertebrata</taxon>
        <taxon>Euteleostomi</taxon>
        <taxon>Actinopterygii</taxon>
        <taxon>Neopterygii</taxon>
        <taxon>Teleostei</taxon>
        <taxon>Ostariophysi</taxon>
        <taxon>Cypriniformes</taxon>
        <taxon>Leuciscidae</taxon>
        <taxon>Phoxininae</taxon>
        <taxon>Phoxinus</taxon>
    </lineage>
</organism>
<evidence type="ECO:0008006" key="7">
    <source>
        <dbReference type="Google" id="ProtNLM"/>
    </source>
</evidence>
<evidence type="ECO:0000313" key="6">
    <source>
        <dbReference type="Proteomes" id="UP001364617"/>
    </source>
</evidence>
<dbReference type="SUPFAM" id="SSF52058">
    <property type="entry name" value="L domain-like"/>
    <property type="match status" value="1"/>
</dbReference>
<dbReference type="InterPro" id="IPR001611">
    <property type="entry name" value="Leu-rich_rpt"/>
</dbReference>
<dbReference type="PANTHER" id="PTHR22710">
    <property type="entry name" value="X-RAY RADIATION RESISTANCE ASSOCIATED PROTEIN 1 XRRA1"/>
    <property type="match status" value="1"/>
</dbReference>
<dbReference type="GO" id="GO:0005634">
    <property type="term" value="C:nucleus"/>
    <property type="evidence" value="ECO:0007669"/>
    <property type="project" value="TreeGrafter"/>
</dbReference>
<gene>
    <name evidence="5" type="ORF">R3I93_014584</name>
</gene>